<dbReference type="HOGENOM" id="CLU_496408_0_0_1"/>
<dbReference type="PhylomeDB" id="D7ELL1"/>
<dbReference type="PANTHER" id="PTHR15197:SF0">
    <property type="entry name" value="COILIN"/>
    <property type="match status" value="1"/>
</dbReference>
<feature type="region of interest" description="Disordered" evidence="1">
    <location>
        <begin position="250"/>
        <end position="305"/>
    </location>
</feature>
<feature type="compositionally biased region" description="Basic and acidic residues" evidence="1">
    <location>
        <begin position="125"/>
        <end position="148"/>
    </location>
</feature>
<dbReference type="GO" id="GO:0000387">
    <property type="term" value="P:spliceosomal snRNP assembly"/>
    <property type="evidence" value="ECO:0000318"/>
    <property type="project" value="GO_Central"/>
</dbReference>
<dbReference type="InterPro" id="IPR056398">
    <property type="entry name" value="Tudor_Coilin"/>
</dbReference>
<proteinExistence type="predicted"/>
<evidence type="ECO:0000256" key="1">
    <source>
        <dbReference type="SAM" id="MobiDB-lite"/>
    </source>
</evidence>
<evidence type="ECO:0000313" key="4">
    <source>
        <dbReference type="EMBL" id="EFA12236.1"/>
    </source>
</evidence>
<feature type="region of interest" description="Disordered" evidence="1">
    <location>
        <begin position="90"/>
        <end position="198"/>
    </location>
</feature>
<dbReference type="InterPro" id="IPR024822">
    <property type="entry name" value="Coilin"/>
</dbReference>
<feature type="compositionally biased region" description="Low complexity" evidence="1">
    <location>
        <begin position="174"/>
        <end position="186"/>
    </location>
</feature>
<protein>
    <submittedName>
        <fullName evidence="4">Uncharacterized protein</fullName>
    </submittedName>
</protein>
<feature type="compositionally biased region" description="Polar residues" evidence="1">
    <location>
        <begin position="254"/>
        <end position="271"/>
    </location>
</feature>
<dbReference type="KEGG" id="tca:656647"/>
<gene>
    <name evidence="4" type="primary">AUGUSTUS-3.0.2_06924</name>
    <name evidence="4" type="ORF">TcasGA2_TC006924</name>
</gene>
<dbReference type="AlphaFoldDB" id="D7ELL1"/>
<organism evidence="4 5">
    <name type="scientific">Tribolium castaneum</name>
    <name type="common">Red flour beetle</name>
    <dbReference type="NCBI Taxonomy" id="7070"/>
    <lineage>
        <taxon>Eukaryota</taxon>
        <taxon>Metazoa</taxon>
        <taxon>Ecdysozoa</taxon>
        <taxon>Arthropoda</taxon>
        <taxon>Hexapoda</taxon>
        <taxon>Insecta</taxon>
        <taxon>Pterygota</taxon>
        <taxon>Neoptera</taxon>
        <taxon>Endopterygota</taxon>
        <taxon>Coleoptera</taxon>
        <taxon>Polyphaga</taxon>
        <taxon>Cucujiformia</taxon>
        <taxon>Tenebrionidae</taxon>
        <taxon>Tenebrionidae incertae sedis</taxon>
        <taxon>Tribolium</taxon>
    </lineage>
</organism>
<dbReference type="Proteomes" id="UP000007266">
    <property type="component" value="Unassembled WGS sequence"/>
</dbReference>
<evidence type="ECO:0000259" key="3">
    <source>
        <dbReference type="Pfam" id="PF23086"/>
    </source>
</evidence>
<feature type="compositionally biased region" description="Basic residues" evidence="1">
    <location>
        <begin position="115"/>
        <end position="124"/>
    </location>
</feature>
<dbReference type="GO" id="GO:0030620">
    <property type="term" value="F:U2 snRNA binding"/>
    <property type="evidence" value="ECO:0000318"/>
    <property type="project" value="GO_Central"/>
</dbReference>
<evidence type="ECO:0000313" key="5">
    <source>
        <dbReference type="Proteomes" id="UP000007266"/>
    </source>
</evidence>
<feature type="region of interest" description="Disordered" evidence="1">
    <location>
        <begin position="386"/>
        <end position="429"/>
    </location>
</feature>
<accession>D7ELL1</accession>
<sequence>MRISLNLSKFFEDHRSLAKIFINKNFKCIKDVEKHITNIFGIENFYLKCDNHYLPEAEDVHVLNEDEVVWAIPFDETTVDFTFDATEEEEKPKVKKKKKHKSDETMEVEEEPLIQKKKKTKKKTEKLDEPETKNMKEERRENEAEFERKKKKRSFDPTDTSTIERKKPKEDFVSQNNGNLKNSSSSGDESFTPLGQNSTSVKSLVDSFENKCARKNHPFINNAFEKRVNIVKTIIISNGKTDMLKDKKLEDSSGVHSNSSADNINTENNDASIRDDSSITTSNTDPSNLDICQPRKRKRTRRHKNKKKTIDYDFLRNLNVSDFLETSKASTIEFKPLEKAPVHVRFDEEDSDKSQVKNITDYEFLNTSKTSNCIIKFKKPLEQAPVSEEVSNETKVENKTENEKQEKSEENKCNGDVVTKPAPEKNEIANGKLNGDQVITLDEPFDEETFVKCMLQFPVISGIEPRIGDVIAFKILRISENYTPEISSWIVGKVVNYKNKEVTFDITHGQDQCVNPQGKFCLEQEEPEEQSNEFKCLWQNVIEPRCIYP</sequence>
<dbReference type="Pfam" id="PF23086">
    <property type="entry name" value="Tudor_Coilin"/>
    <property type="match status" value="1"/>
</dbReference>
<feature type="compositionally biased region" description="Polar residues" evidence="1">
    <location>
        <begin position="187"/>
        <end position="198"/>
    </location>
</feature>
<dbReference type="OMA" id="INDINCS"/>
<dbReference type="InParanoid" id="D7ELL1"/>
<dbReference type="PANTHER" id="PTHR15197">
    <property type="entry name" value="COILIN P80"/>
    <property type="match status" value="1"/>
</dbReference>
<dbReference type="GO" id="GO:0015030">
    <property type="term" value="C:Cajal body"/>
    <property type="evidence" value="ECO:0000318"/>
    <property type="project" value="GO_Central"/>
</dbReference>
<feature type="compositionally biased region" description="Basic and acidic residues" evidence="1">
    <location>
        <begin position="392"/>
        <end position="413"/>
    </location>
</feature>
<dbReference type="STRING" id="7070.D7ELL1"/>
<dbReference type="EMBL" id="KQ971669">
    <property type="protein sequence ID" value="EFA12236.1"/>
    <property type="molecule type" value="Genomic_DNA"/>
</dbReference>
<keyword evidence="5" id="KW-1185">Reference proteome</keyword>
<feature type="domain" description="Coilin N-terminal" evidence="2">
    <location>
        <begin position="6"/>
        <end position="123"/>
    </location>
</feature>
<feature type="domain" description="Coilin tudor" evidence="3">
    <location>
        <begin position="464"/>
        <end position="503"/>
    </location>
</feature>
<feature type="compositionally biased region" description="Basic residues" evidence="1">
    <location>
        <begin position="294"/>
        <end position="305"/>
    </location>
</feature>
<reference evidence="4 5" key="2">
    <citation type="journal article" date="2010" name="Nucleic Acids Res.">
        <title>BeetleBase in 2010: revisions to provide comprehensive genomic information for Tribolium castaneum.</title>
        <authorList>
            <person name="Kim H.S."/>
            <person name="Murphy T."/>
            <person name="Xia J."/>
            <person name="Caragea D."/>
            <person name="Park Y."/>
            <person name="Beeman R.W."/>
            <person name="Lorenzen M.D."/>
            <person name="Butcher S."/>
            <person name="Manak J.R."/>
            <person name="Brown S.J."/>
        </authorList>
    </citation>
    <scope>NUCLEOTIDE SEQUENCE [LARGE SCALE GENOMIC DNA]</scope>
    <source>
        <strain evidence="4 5">Georgia GA2</strain>
    </source>
</reference>
<feature type="compositionally biased region" description="Polar residues" evidence="1">
    <location>
        <begin position="278"/>
        <end position="287"/>
    </location>
</feature>
<feature type="compositionally biased region" description="Basic and acidic residues" evidence="1">
    <location>
        <begin position="162"/>
        <end position="172"/>
    </location>
</feature>
<dbReference type="InterPro" id="IPR031722">
    <property type="entry name" value="Coilin_N"/>
</dbReference>
<evidence type="ECO:0000259" key="2">
    <source>
        <dbReference type="Pfam" id="PF15862"/>
    </source>
</evidence>
<name>D7ELL1_TRICA</name>
<dbReference type="GO" id="GO:0030619">
    <property type="term" value="F:U1 snRNA binding"/>
    <property type="evidence" value="ECO:0000318"/>
    <property type="project" value="GO_Central"/>
</dbReference>
<dbReference type="OrthoDB" id="74813at2759"/>
<reference evidence="4 5" key="1">
    <citation type="journal article" date="2008" name="Nature">
        <title>The genome of the model beetle and pest Tribolium castaneum.</title>
        <authorList>
            <consortium name="Tribolium Genome Sequencing Consortium"/>
            <person name="Richards S."/>
            <person name="Gibbs R.A."/>
            <person name="Weinstock G.M."/>
            <person name="Brown S.J."/>
            <person name="Denell R."/>
            <person name="Beeman R.W."/>
            <person name="Gibbs R."/>
            <person name="Beeman R.W."/>
            <person name="Brown S.J."/>
            <person name="Bucher G."/>
            <person name="Friedrich M."/>
            <person name="Grimmelikhuijzen C.J."/>
            <person name="Klingler M."/>
            <person name="Lorenzen M."/>
            <person name="Richards S."/>
            <person name="Roth S."/>
            <person name="Schroder R."/>
            <person name="Tautz D."/>
            <person name="Zdobnov E.M."/>
            <person name="Muzny D."/>
            <person name="Gibbs R.A."/>
            <person name="Weinstock G.M."/>
            <person name="Attaway T."/>
            <person name="Bell S."/>
            <person name="Buhay C.J."/>
            <person name="Chandrabose M.N."/>
            <person name="Chavez D."/>
            <person name="Clerk-Blankenburg K.P."/>
            <person name="Cree A."/>
            <person name="Dao M."/>
            <person name="Davis C."/>
            <person name="Chacko J."/>
            <person name="Dinh H."/>
            <person name="Dugan-Rocha S."/>
            <person name="Fowler G."/>
            <person name="Garner T.T."/>
            <person name="Garnes J."/>
            <person name="Gnirke A."/>
            <person name="Hawes A."/>
            <person name="Hernandez J."/>
            <person name="Hines S."/>
            <person name="Holder M."/>
            <person name="Hume J."/>
            <person name="Jhangiani S.N."/>
            <person name="Joshi V."/>
            <person name="Khan Z.M."/>
            <person name="Jackson L."/>
            <person name="Kovar C."/>
            <person name="Kowis A."/>
            <person name="Lee S."/>
            <person name="Lewis L.R."/>
            <person name="Margolis J."/>
            <person name="Morgan M."/>
            <person name="Nazareth L.V."/>
            <person name="Nguyen N."/>
            <person name="Okwuonu G."/>
            <person name="Parker D."/>
            <person name="Richards S."/>
            <person name="Ruiz S.J."/>
            <person name="Santibanez J."/>
            <person name="Savard J."/>
            <person name="Scherer S.E."/>
            <person name="Schneider B."/>
            <person name="Sodergren E."/>
            <person name="Tautz D."/>
            <person name="Vattahil S."/>
            <person name="Villasana D."/>
            <person name="White C.S."/>
            <person name="Wright R."/>
            <person name="Park Y."/>
            <person name="Beeman R.W."/>
            <person name="Lord J."/>
            <person name="Oppert B."/>
            <person name="Lorenzen M."/>
            <person name="Brown S."/>
            <person name="Wang L."/>
            <person name="Savard J."/>
            <person name="Tautz D."/>
            <person name="Richards S."/>
            <person name="Weinstock G."/>
            <person name="Gibbs R.A."/>
            <person name="Liu Y."/>
            <person name="Worley K."/>
            <person name="Weinstock G."/>
            <person name="Elsik C.G."/>
            <person name="Reese J.T."/>
            <person name="Elhaik E."/>
            <person name="Landan G."/>
            <person name="Graur D."/>
            <person name="Arensburger P."/>
            <person name="Atkinson P."/>
            <person name="Beeman R.W."/>
            <person name="Beidler J."/>
            <person name="Brown S.J."/>
            <person name="Demuth J.P."/>
            <person name="Drury D.W."/>
            <person name="Du Y.Z."/>
            <person name="Fujiwara H."/>
            <person name="Lorenzen M."/>
            <person name="Maselli V."/>
            <person name="Osanai M."/>
            <person name="Park Y."/>
            <person name="Robertson H.M."/>
            <person name="Tu Z."/>
            <person name="Wang J.J."/>
            <person name="Wang S."/>
            <person name="Richards S."/>
            <person name="Song H."/>
            <person name="Zhang L."/>
            <person name="Sodergren E."/>
            <person name="Werner D."/>
            <person name="Stanke M."/>
            <person name="Morgenstern B."/>
            <person name="Solovyev V."/>
            <person name="Kosarev P."/>
            <person name="Brown G."/>
            <person name="Chen H.C."/>
            <person name="Ermolaeva O."/>
            <person name="Hlavina W."/>
            <person name="Kapustin Y."/>
            <person name="Kiryutin B."/>
            <person name="Kitts P."/>
            <person name="Maglott D."/>
            <person name="Pruitt K."/>
            <person name="Sapojnikov V."/>
            <person name="Souvorov A."/>
            <person name="Mackey A.J."/>
            <person name="Waterhouse R.M."/>
            <person name="Wyder S."/>
            <person name="Zdobnov E.M."/>
            <person name="Zdobnov E.M."/>
            <person name="Wyder S."/>
            <person name="Kriventseva E.V."/>
            <person name="Kadowaki T."/>
            <person name="Bork P."/>
            <person name="Aranda M."/>
            <person name="Bao R."/>
            <person name="Beermann A."/>
            <person name="Berns N."/>
            <person name="Bolognesi R."/>
            <person name="Bonneton F."/>
            <person name="Bopp D."/>
            <person name="Brown S.J."/>
            <person name="Bucher G."/>
            <person name="Butts T."/>
            <person name="Chaumot A."/>
            <person name="Denell R.E."/>
            <person name="Ferrier D.E."/>
            <person name="Friedrich M."/>
            <person name="Gordon C.M."/>
            <person name="Jindra M."/>
            <person name="Klingler M."/>
            <person name="Lan Q."/>
            <person name="Lattorff H.M."/>
            <person name="Laudet V."/>
            <person name="von Levetsow C."/>
            <person name="Liu Z."/>
            <person name="Lutz R."/>
            <person name="Lynch J.A."/>
            <person name="da Fonseca R.N."/>
            <person name="Posnien N."/>
            <person name="Reuter R."/>
            <person name="Roth S."/>
            <person name="Savard J."/>
            <person name="Schinko J.B."/>
            <person name="Schmitt C."/>
            <person name="Schoppmeier M."/>
            <person name="Schroder R."/>
            <person name="Shippy T.D."/>
            <person name="Simonnet F."/>
            <person name="Marques-Souza H."/>
            <person name="Tautz D."/>
            <person name="Tomoyasu Y."/>
            <person name="Trauner J."/>
            <person name="Van der Zee M."/>
            <person name="Vervoort M."/>
            <person name="Wittkopp N."/>
            <person name="Wimmer E.A."/>
            <person name="Yang X."/>
            <person name="Jones A.K."/>
            <person name="Sattelle D.B."/>
            <person name="Ebert P.R."/>
            <person name="Nelson D."/>
            <person name="Scott J.G."/>
            <person name="Beeman R.W."/>
            <person name="Muthukrishnan S."/>
            <person name="Kramer K.J."/>
            <person name="Arakane Y."/>
            <person name="Beeman R.W."/>
            <person name="Zhu Q."/>
            <person name="Hogenkamp D."/>
            <person name="Dixit R."/>
            <person name="Oppert B."/>
            <person name="Jiang H."/>
            <person name="Zou Z."/>
            <person name="Marshall J."/>
            <person name="Elpidina E."/>
            <person name="Vinokurov K."/>
            <person name="Oppert C."/>
            <person name="Zou Z."/>
            <person name="Evans J."/>
            <person name="Lu Z."/>
            <person name="Zhao P."/>
            <person name="Sumathipala N."/>
            <person name="Altincicek B."/>
            <person name="Vilcinskas A."/>
            <person name="Williams M."/>
            <person name="Hultmark D."/>
            <person name="Hetru C."/>
            <person name="Jiang H."/>
            <person name="Grimmelikhuijzen C.J."/>
            <person name="Hauser F."/>
            <person name="Cazzamali G."/>
            <person name="Williamson M."/>
            <person name="Park Y."/>
            <person name="Li B."/>
            <person name="Tanaka Y."/>
            <person name="Predel R."/>
            <person name="Neupert S."/>
            <person name="Schachtner J."/>
            <person name="Verleyen P."/>
            <person name="Raible F."/>
            <person name="Bork P."/>
            <person name="Friedrich M."/>
            <person name="Walden K.K."/>
            <person name="Robertson H.M."/>
            <person name="Angeli S."/>
            <person name="Foret S."/>
            <person name="Bucher G."/>
            <person name="Schuetz S."/>
            <person name="Maleszka R."/>
            <person name="Wimmer E.A."/>
            <person name="Beeman R.W."/>
            <person name="Lorenzen M."/>
            <person name="Tomoyasu Y."/>
            <person name="Miller S.C."/>
            <person name="Grossmann D."/>
            <person name="Bucher G."/>
        </authorList>
    </citation>
    <scope>NUCLEOTIDE SEQUENCE [LARGE SCALE GENOMIC DNA]</scope>
    <source>
        <strain evidence="4 5">Georgia GA2</strain>
    </source>
</reference>
<dbReference type="Pfam" id="PF15862">
    <property type="entry name" value="Coilin_N"/>
    <property type="match status" value="1"/>
</dbReference>